<sequence length="430" mass="49498">MTVKFNELKNEHYLPLLTAMGYENVNWATDLLEIIAIKSVEEREIALDKYAAKHQPNSYYYALKGSTNTKSGRPDQAKQNYLQAIRLNSKNVEALNNLGLLFDHHYHEFQLAREYYESALEVDPKLTVARINLALLLTTHFNDIEGAKKQYETIIKLDPKEVKAYNNLANLYRREGSDSTNQDIAIKYFQKAIEIDPTYLDAYINYGNLLYVQGKQGDGDAIYDQGKQYDKAGNYSAFIERVKKMNSAFKDMNKIELTAEEVKWAKALGSFEISLDEDYELRIAKLNTAALLARSLLNRKAIPETRLNYFTKPEYNLSNTRRSHEAIFESNGTKGEEIFSHPHFLPYLRYFIYGAALPSSLKADLAALKMDHSYDDDFVEYAVPIIKKYCKDINGGVRNSFAEEVFKVCLDLNLQMAYATQLRNKTMSWR</sequence>
<accession>A0A926XYV2</accession>
<evidence type="ECO:0000313" key="1">
    <source>
        <dbReference type="EMBL" id="MBD2703419.1"/>
    </source>
</evidence>
<comment type="caution">
    <text evidence="1">The sequence shown here is derived from an EMBL/GenBank/DDBJ whole genome shotgun (WGS) entry which is preliminary data.</text>
</comment>
<dbReference type="SMART" id="SM00028">
    <property type="entry name" value="TPR"/>
    <property type="match status" value="4"/>
</dbReference>
<dbReference type="EMBL" id="JACWZY010000021">
    <property type="protein sequence ID" value="MBD2703419.1"/>
    <property type="molecule type" value="Genomic_DNA"/>
</dbReference>
<dbReference type="PANTHER" id="PTHR44809:SF1">
    <property type="entry name" value="PROTEIN O-MANNOSYL-TRANSFERASE TMTC1"/>
    <property type="match status" value="1"/>
</dbReference>
<dbReference type="RefSeq" id="WP_190889266.1">
    <property type="nucleotide sequence ID" value="NZ_JACWZY010000021.1"/>
</dbReference>
<protein>
    <submittedName>
        <fullName evidence="1">Tetratricopeptide repeat protein</fullName>
    </submittedName>
</protein>
<dbReference type="InterPro" id="IPR019734">
    <property type="entry name" value="TPR_rpt"/>
</dbReference>
<keyword evidence="2" id="KW-1185">Reference proteome</keyword>
<dbReference type="Gene3D" id="1.25.40.10">
    <property type="entry name" value="Tetratricopeptide repeat domain"/>
    <property type="match status" value="2"/>
</dbReference>
<evidence type="ECO:0000313" key="2">
    <source>
        <dbReference type="Proteomes" id="UP000598820"/>
    </source>
</evidence>
<dbReference type="SUPFAM" id="SSF48452">
    <property type="entry name" value="TPR-like"/>
    <property type="match status" value="1"/>
</dbReference>
<dbReference type="InterPro" id="IPR052943">
    <property type="entry name" value="TMTC_O-mannosyl-trnsfr"/>
</dbReference>
<name>A0A926XYV2_9BACT</name>
<gene>
    <name evidence="1" type="ORF">IC229_22435</name>
</gene>
<reference evidence="1" key="1">
    <citation type="submission" date="2020-09" db="EMBL/GenBank/DDBJ databases">
        <authorList>
            <person name="Kim M.K."/>
        </authorList>
    </citation>
    <scope>NUCLEOTIDE SEQUENCE</scope>
    <source>
        <strain evidence="1">BT702</strain>
    </source>
</reference>
<dbReference type="InterPro" id="IPR011990">
    <property type="entry name" value="TPR-like_helical_dom_sf"/>
</dbReference>
<proteinExistence type="predicted"/>
<dbReference type="PANTHER" id="PTHR44809">
    <property type="match status" value="1"/>
</dbReference>
<dbReference type="Proteomes" id="UP000598820">
    <property type="component" value="Unassembled WGS sequence"/>
</dbReference>
<dbReference type="AlphaFoldDB" id="A0A926XYV2"/>
<organism evidence="1 2">
    <name type="scientific">Spirosoma profusum</name>
    <dbReference type="NCBI Taxonomy" id="2771354"/>
    <lineage>
        <taxon>Bacteria</taxon>
        <taxon>Pseudomonadati</taxon>
        <taxon>Bacteroidota</taxon>
        <taxon>Cytophagia</taxon>
        <taxon>Cytophagales</taxon>
        <taxon>Cytophagaceae</taxon>
        <taxon>Spirosoma</taxon>
    </lineage>
</organism>
<dbReference type="Pfam" id="PF13431">
    <property type="entry name" value="TPR_17"/>
    <property type="match status" value="2"/>
</dbReference>
<dbReference type="Pfam" id="PF13414">
    <property type="entry name" value="TPR_11"/>
    <property type="match status" value="1"/>
</dbReference>